<dbReference type="Proteomes" id="UP001153332">
    <property type="component" value="Unassembled WGS sequence"/>
</dbReference>
<reference evidence="1" key="1">
    <citation type="submission" date="2022-12" db="EMBL/GenBank/DDBJ databases">
        <title>Genome Sequence of Lasiodiplodia mahajangana.</title>
        <authorList>
            <person name="Buettner E."/>
        </authorList>
    </citation>
    <scope>NUCLEOTIDE SEQUENCE</scope>
    <source>
        <strain evidence="1">VT137</strain>
    </source>
</reference>
<comment type="caution">
    <text evidence="1">The sequence shown here is derived from an EMBL/GenBank/DDBJ whole genome shotgun (WGS) entry which is preliminary data.</text>
</comment>
<name>A0ACC2JM58_9PEZI</name>
<keyword evidence="2" id="KW-1185">Reference proteome</keyword>
<accession>A0ACC2JM58</accession>
<proteinExistence type="predicted"/>
<organism evidence="1 2">
    <name type="scientific">Lasiodiplodia mahajangana</name>
    <dbReference type="NCBI Taxonomy" id="1108764"/>
    <lineage>
        <taxon>Eukaryota</taxon>
        <taxon>Fungi</taxon>
        <taxon>Dikarya</taxon>
        <taxon>Ascomycota</taxon>
        <taxon>Pezizomycotina</taxon>
        <taxon>Dothideomycetes</taxon>
        <taxon>Dothideomycetes incertae sedis</taxon>
        <taxon>Botryosphaeriales</taxon>
        <taxon>Botryosphaeriaceae</taxon>
        <taxon>Lasiodiplodia</taxon>
    </lineage>
</organism>
<evidence type="ECO:0000313" key="1">
    <source>
        <dbReference type="EMBL" id="KAJ8128288.1"/>
    </source>
</evidence>
<protein>
    <submittedName>
        <fullName evidence="1">Uncharacterized protein</fullName>
    </submittedName>
</protein>
<evidence type="ECO:0000313" key="2">
    <source>
        <dbReference type="Proteomes" id="UP001153332"/>
    </source>
</evidence>
<dbReference type="EMBL" id="JAPUUL010001119">
    <property type="protein sequence ID" value="KAJ8128288.1"/>
    <property type="molecule type" value="Genomic_DNA"/>
</dbReference>
<gene>
    <name evidence="1" type="ORF">O1611_g5345</name>
</gene>
<sequence>MPFADVDGVRVSDNARFDMKQTVQYGDVFHSNFLFSLLDPKVLEHLWPDNSLGPWTRSGTDHRLRGRAGYTIPYRPEPSPLSNNAKVSRDEIMPRISQVRDQKVKDIIARAKEVQDLYGDLQDICTGVVKSLEQKYTCLENIEEGVNVQKIRFMITSEALSTAVQHASLHEVRENILPYTQLIGQLETITQLLKDVPHHLNEILKKFQEAERMKPGNGETNSAEAYCPDQEFGDVLGNIEPCLDEFDRLARSLIKQPAMAEALEELGRLSNEALAATALFRCLASGDLDGKYKSTERDEYCHDSAGIEDVHSKRPRPGLRLRARQRFGYAEQLITTRRQPSGGMSGILDTGREFRPTGNADVGRIRRVA</sequence>